<accession>A0A7C5DB44</accession>
<sequence length="135" mass="14579">MTDDNFQILPSCGKDAEGLDIILACDGASSVGQVGHEVAVKLTKEVEGARMCCITAVGAGSQTHINIARKARKLIIINGCPLECASKVVRNIGIEPSYEITISKEGVDKVPTLDFKKEDVNRISNHIVDEVKRMK</sequence>
<name>A0A7C5DB44_UNCW3</name>
<evidence type="ECO:0000313" key="1">
    <source>
        <dbReference type="EMBL" id="HHE04958.1"/>
    </source>
</evidence>
<dbReference type="Proteomes" id="UP000886110">
    <property type="component" value="Unassembled WGS sequence"/>
</dbReference>
<proteinExistence type="predicted"/>
<dbReference type="AlphaFoldDB" id="A0A7C5DB44"/>
<comment type="caution">
    <text evidence="1">The sequence shown here is derived from an EMBL/GenBank/DDBJ whole genome shotgun (WGS) entry which is preliminary data.</text>
</comment>
<dbReference type="Pfam" id="PF08859">
    <property type="entry name" value="DGC"/>
    <property type="match status" value="1"/>
</dbReference>
<dbReference type="InterPro" id="IPR014958">
    <property type="entry name" value="DGC"/>
</dbReference>
<protein>
    <submittedName>
        <fullName evidence="1">Zinc-binding protein</fullName>
    </submittedName>
</protein>
<organism evidence="1">
    <name type="scientific">candidate division WOR-3 bacterium</name>
    <dbReference type="NCBI Taxonomy" id="2052148"/>
    <lineage>
        <taxon>Bacteria</taxon>
        <taxon>Bacteria division WOR-3</taxon>
    </lineage>
</organism>
<gene>
    <name evidence="1" type="ORF">ENL19_02720</name>
</gene>
<dbReference type="PIRSF" id="PIRSF037181">
    <property type="entry name" value="DGC"/>
    <property type="match status" value="1"/>
</dbReference>
<dbReference type="EMBL" id="DRTB01000205">
    <property type="protein sequence ID" value="HHE04958.1"/>
    <property type="molecule type" value="Genomic_DNA"/>
</dbReference>
<reference evidence="1" key="1">
    <citation type="journal article" date="2020" name="mSystems">
        <title>Genome- and Community-Level Interaction Insights into Carbon Utilization and Element Cycling Functions of Hydrothermarchaeota in Hydrothermal Sediment.</title>
        <authorList>
            <person name="Zhou Z."/>
            <person name="Liu Y."/>
            <person name="Xu W."/>
            <person name="Pan J."/>
            <person name="Luo Z.H."/>
            <person name="Li M."/>
        </authorList>
    </citation>
    <scope>NUCLEOTIDE SEQUENCE [LARGE SCALE GENOMIC DNA]</scope>
    <source>
        <strain evidence="1">HyVt-74</strain>
    </source>
</reference>